<protein>
    <submittedName>
        <fullName evidence="2">Uncharacterized protein</fullName>
    </submittedName>
</protein>
<comment type="caution">
    <text evidence="2">The sequence shown here is derived from an EMBL/GenBank/DDBJ whole genome shotgun (WGS) entry which is preliminary data.</text>
</comment>
<feature type="region of interest" description="Disordered" evidence="1">
    <location>
        <begin position="1"/>
        <end position="21"/>
    </location>
</feature>
<dbReference type="AlphaFoldDB" id="A0A8K1FXV1"/>
<evidence type="ECO:0000256" key="1">
    <source>
        <dbReference type="SAM" id="MobiDB-lite"/>
    </source>
</evidence>
<keyword evidence="3" id="KW-1185">Reference proteome</keyword>
<dbReference type="OrthoDB" id="10495380at2759"/>
<accession>A0A8K1FXV1</accession>
<evidence type="ECO:0000313" key="3">
    <source>
        <dbReference type="Proteomes" id="UP000796761"/>
    </source>
</evidence>
<organism evidence="2 3">
    <name type="scientific">Zosterops borbonicus</name>
    <dbReference type="NCBI Taxonomy" id="364589"/>
    <lineage>
        <taxon>Eukaryota</taxon>
        <taxon>Metazoa</taxon>
        <taxon>Chordata</taxon>
        <taxon>Craniata</taxon>
        <taxon>Vertebrata</taxon>
        <taxon>Euteleostomi</taxon>
        <taxon>Archelosauria</taxon>
        <taxon>Archosauria</taxon>
        <taxon>Dinosauria</taxon>
        <taxon>Saurischia</taxon>
        <taxon>Theropoda</taxon>
        <taxon>Coelurosauria</taxon>
        <taxon>Aves</taxon>
        <taxon>Neognathae</taxon>
        <taxon>Neoaves</taxon>
        <taxon>Telluraves</taxon>
        <taxon>Australaves</taxon>
        <taxon>Passeriformes</taxon>
        <taxon>Sylvioidea</taxon>
        <taxon>Zosteropidae</taxon>
        <taxon>Zosterops</taxon>
    </lineage>
</organism>
<gene>
    <name evidence="2" type="ORF">HGM15179_020047</name>
</gene>
<sequence>MMSSKQAGSGPPPGSYNKASPDLLSLVPGLAEIDADSMESDTFHSGQDAIGPLGYLRTLPAHVQLAIDQYPQVPFCLANVQPLCPQPAVLQGVVVAKVQNLALGLVKLNVFGFGLSIQPIYT</sequence>
<reference evidence="2" key="1">
    <citation type="submission" date="2019-04" db="EMBL/GenBank/DDBJ databases">
        <title>Genome assembly of Zosterops borbonicus 15179.</title>
        <authorList>
            <person name="Leroy T."/>
            <person name="Anselmetti Y."/>
            <person name="Tilak M.-K."/>
            <person name="Nabholz B."/>
        </authorList>
    </citation>
    <scope>NUCLEOTIDE SEQUENCE</scope>
    <source>
        <strain evidence="2">HGM_15179</strain>
        <tissue evidence="2">Muscle</tissue>
    </source>
</reference>
<evidence type="ECO:0000313" key="2">
    <source>
        <dbReference type="EMBL" id="TRZ07060.1"/>
    </source>
</evidence>
<dbReference type="EMBL" id="SWJQ01002001">
    <property type="protein sequence ID" value="TRZ07060.1"/>
    <property type="molecule type" value="Genomic_DNA"/>
</dbReference>
<dbReference type="Proteomes" id="UP000796761">
    <property type="component" value="Unassembled WGS sequence"/>
</dbReference>
<proteinExistence type="predicted"/>
<name>A0A8K1FXV1_9PASS</name>